<dbReference type="EMBL" id="JAGKSQ010000002">
    <property type="protein sequence ID" value="MBP3950616.1"/>
    <property type="molecule type" value="Genomic_DNA"/>
</dbReference>
<dbReference type="GO" id="GO:0019213">
    <property type="term" value="F:deacetylase activity"/>
    <property type="evidence" value="ECO:0007669"/>
    <property type="project" value="InterPro"/>
</dbReference>
<comment type="cofactor">
    <cofactor evidence="1">
        <name>Zn(2+)</name>
        <dbReference type="ChEBI" id="CHEBI:29105"/>
    </cofactor>
</comment>
<dbReference type="AlphaFoldDB" id="A0A940WY76"/>
<name>A0A940WY76_9BACI</name>
<evidence type="ECO:0000313" key="3">
    <source>
        <dbReference type="Proteomes" id="UP000678228"/>
    </source>
</evidence>
<accession>A0A940WY76</accession>
<evidence type="ECO:0000313" key="2">
    <source>
        <dbReference type="EMBL" id="MBP3950616.1"/>
    </source>
</evidence>
<dbReference type="Pfam" id="PF02585">
    <property type="entry name" value="PIG-L"/>
    <property type="match status" value="1"/>
</dbReference>
<sequence length="239" mass="26742">MSRLDILAFGAHPDDVEIGMGGTLAKYSEMGYKVGICDLTMAELSSNGTPELRQLEAAQASEFLGLTKRIQLALPDRGLSQISNEQLAEIVSVIRLYKPTFIFAPYKIDRHPDHGDCANVIKQAVFNAGIRRYICKDNLDAFKPNDLFYYFINGYERPDFVIDISSYVEQKESALLAYKSQFVTTENSVQTPLTNNYVTVVKARDHLFGKETAVTYAEGFKTSKPLLVSDLFTGGERQE</sequence>
<dbReference type="GO" id="GO:0071793">
    <property type="term" value="P:bacillithiol biosynthetic process"/>
    <property type="evidence" value="ECO:0007669"/>
    <property type="project" value="InterPro"/>
</dbReference>
<keyword evidence="3" id="KW-1185">Reference proteome</keyword>
<dbReference type="Gene3D" id="3.40.50.10320">
    <property type="entry name" value="LmbE-like"/>
    <property type="match status" value="1"/>
</dbReference>
<reference evidence="2" key="1">
    <citation type="submission" date="2021-03" db="EMBL/GenBank/DDBJ databases">
        <title>Bacillus suaedae sp. nov., isolated from Suaeda aralocaspica.</title>
        <authorList>
            <person name="Lei R.F.R."/>
        </authorList>
    </citation>
    <scope>NUCLEOTIDE SEQUENCE</scope>
    <source>
        <strain evidence="2">YZJH907-2</strain>
    </source>
</reference>
<gene>
    <name evidence="2" type="primary">bshB1</name>
    <name evidence="2" type="ORF">J7W16_05670</name>
</gene>
<dbReference type="SUPFAM" id="SSF102588">
    <property type="entry name" value="LmbE-like"/>
    <property type="match status" value="1"/>
</dbReference>
<proteinExistence type="predicted"/>
<dbReference type="InterPro" id="IPR024078">
    <property type="entry name" value="LmbE-like_dom_sf"/>
</dbReference>
<protein>
    <submittedName>
        <fullName evidence="2">Bacillithiol biosynthesis deacetylase BshB1</fullName>
    </submittedName>
</protein>
<evidence type="ECO:0000256" key="1">
    <source>
        <dbReference type="ARBA" id="ARBA00001947"/>
    </source>
</evidence>
<dbReference type="PANTHER" id="PTHR12993">
    <property type="entry name" value="N-ACETYLGLUCOSAMINYL-PHOSPHATIDYLINOSITOL DE-N-ACETYLASE-RELATED"/>
    <property type="match status" value="1"/>
</dbReference>
<dbReference type="Proteomes" id="UP000678228">
    <property type="component" value="Unassembled WGS sequence"/>
</dbReference>
<dbReference type="NCBIfam" id="TIGR04001">
    <property type="entry name" value="thiol_BshB1"/>
    <property type="match status" value="1"/>
</dbReference>
<organism evidence="2 3">
    <name type="scientific">Halalkalibacter suaedae</name>
    <dbReference type="NCBI Taxonomy" id="2822140"/>
    <lineage>
        <taxon>Bacteria</taxon>
        <taxon>Bacillati</taxon>
        <taxon>Bacillota</taxon>
        <taxon>Bacilli</taxon>
        <taxon>Bacillales</taxon>
        <taxon>Bacillaceae</taxon>
        <taxon>Halalkalibacter</taxon>
    </lineage>
</organism>
<dbReference type="RefSeq" id="WP_210596304.1">
    <property type="nucleotide sequence ID" value="NZ_JAGKSQ010000002.1"/>
</dbReference>
<dbReference type="InterPro" id="IPR023842">
    <property type="entry name" value="Bacillithiol_biosynth_BshB1"/>
</dbReference>
<dbReference type="PANTHER" id="PTHR12993:SF30">
    <property type="entry name" value="N-ACETYL-ALPHA-D-GLUCOSAMINYL L-MALATE DEACETYLASE 1"/>
    <property type="match status" value="1"/>
</dbReference>
<comment type="caution">
    <text evidence="2">The sequence shown here is derived from an EMBL/GenBank/DDBJ whole genome shotgun (WGS) entry which is preliminary data.</text>
</comment>
<dbReference type="GO" id="GO:0016811">
    <property type="term" value="F:hydrolase activity, acting on carbon-nitrogen (but not peptide) bonds, in linear amides"/>
    <property type="evidence" value="ECO:0007669"/>
    <property type="project" value="TreeGrafter"/>
</dbReference>
<dbReference type="InterPro" id="IPR003737">
    <property type="entry name" value="GlcNAc_PI_deacetylase-related"/>
</dbReference>